<organism evidence="5 6">
    <name type="scientific">Planobispora siamensis</name>
    <dbReference type="NCBI Taxonomy" id="936338"/>
    <lineage>
        <taxon>Bacteria</taxon>
        <taxon>Bacillati</taxon>
        <taxon>Actinomycetota</taxon>
        <taxon>Actinomycetes</taxon>
        <taxon>Streptosporangiales</taxon>
        <taxon>Streptosporangiaceae</taxon>
        <taxon>Planobispora</taxon>
    </lineage>
</organism>
<dbReference type="Proteomes" id="UP000619788">
    <property type="component" value="Unassembled WGS sequence"/>
</dbReference>
<dbReference type="InterPro" id="IPR001680">
    <property type="entry name" value="WD40_rpt"/>
</dbReference>
<sequence length="696" mass="73417">MEDPGVRQWLRRVDDARRQFLPAPDRGSDRDVWRILWADGMQVNQQVRPSWDNQSGGAISVAANEHLAVTGGDDGVLRVWDLRTARLLRETRIGHERLNAVALLGTLALVSDDWRILAWDVTGAGEPRALDRNRVRGVRALAMVRAGSRSLALAACGSDLRIRDVHTGKALHGVLFRGHEGQINAVATIGLRGRTMAVTCGDDGTVQVCDPRTGRRHGDPLTGHDGPVPGVATARLGGRPVAVSCGQDGTLRVWDLLTGERYGRTVAVQASSVATAVLDGRPVAVTGGARTRVWDLRTGREWGRPLGESGAGLAATGHTVVTCGSDGVARLWDLRTRRSTPLVAASRVGAVALGDSGGWPVMAHAYEEGHWLSVADLGDGSLHDYTTVGPWIHDPVWNGDRGRGGDESRRLRGRRRSYDVPGRIDAVAAATVGGRCVLLVASRGDGVVRRWDLESGERDGEPLTGHTGAVHAIATAGPIAVTGGEDGMVGIWDLRTGRSRAALSPAAVNAIAVTGRTVLTGGAGDLTRLWDLRTGEPRGSLPTGQVNAIAAEGDRVLTGGADLTLWSLRGDGLAGGRGRTGSSSGSAVPLDGGRSACAVSLGGHPDGVTAVAVRGHRAVSAGWDRTLRTWDLRTGEQIGSPAHFPWPVSALAWHPDGRLVAGFSWEVVVLDETGRRPYGGTSRPYGETPVPYGQVP</sequence>
<dbReference type="Gene3D" id="2.130.10.10">
    <property type="entry name" value="YVTN repeat-like/Quinoprotein amine dehydrogenase"/>
    <property type="match status" value="4"/>
</dbReference>
<keyword evidence="2" id="KW-0677">Repeat</keyword>
<feature type="repeat" description="WD" evidence="3">
    <location>
        <begin position="463"/>
        <end position="502"/>
    </location>
</feature>
<feature type="repeat" description="WD" evidence="3">
    <location>
        <begin position="58"/>
        <end position="90"/>
    </location>
</feature>
<dbReference type="PRINTS" id="PR00320">
    <property type="entry name" value="GPROTEINBRPT"/>
</dbReference>
<evidence type="ECO:0008006" key="7">
    <source>
        <dbReference type="Google" id="ProtNLM"/>
    </source>
</evidence>
<accession>A0A8J3WLQ2</accession>
<dbReference type="PROSITE" id="PS50082">
    <property type="entry name" value="WD_REPEATS_2"/>
    <property type="match status" value="5"/>
</dbReference>
<evidence type="ECO:0000256" key="2">
    <source>
        <dbReference type="ARBA" id="ARBA00022737"/>
    </source>
</evidence>
<evidence type="ECO:0000256" key="4">
    <source>
        <dbReference type="SAM" id="MobiDB-lite"/>
    </source>
</evidence>
<dbReference type="InterPro" id="IPR019775">
    <property type="entry name" value="WD40_repeat_CS"/>
</dbReference>
<dbReference type="RefSeq" id="WP_204064967.1">
    <property type="nucleotide sequence ID" value="NZ_BOOJ01000029.1"/>
</dbReference>
<dbReference type="SMART" id="SM00320">
    <property type="entry name" value="WD40"/>
    <property type="match status" value="10"/>
</dbReference>
<keyword evidence="1 3" id="KW-0853">WD repeat</keyword>
<reference evidence="5 6" key="1">
    <citation type="submission" date="2021-01" db="EMBL/GenBank/DDBJ databases">
        <title>Whole genome shotgun sequence of Planobispora siamensis NBRC 107568.</title>
        <authorList>
            <person name="Komaki H."/>
            <person name="Tamura T."/>
        </authorList>
    </citation>
    <scope>NUCLEOTIDE SEQUENCE [LARGE SCALE GENOMIC DNA]</scope>
    <source>
        <strain evidence="5 6">NBRC 107568</strain>
    </source>
</reference>
<evidence type="ECO:0000256" key="1">
    <source>
        <dbReference type="ARBA" id="ARBA00022574"/>
    </source>
</evidence>
<evidence type="ECO:0000313" key="6">
    <source>
        <dbReference type="Proteomes" id="UP000619788"/>
    </source>
</evidence>
<dbReference type="InterPro" id="IPR020472">
    <property type="entry name" value="WD40_PAC1"/>
</dbReference>
<evidence type="ECO:0000256" key="3">
    <source>
        <dbReference type="PROSITE-ProRule" id="PRU00221"/>
    </source>
</evidence>
<feature type="repeat" description="WD" evidence="3">
    <location>
        <begin position="601"/>
        <end position="640"/>
    </location>
</feature>
<evidence type="ECO:0000313" key="5">
    <source>
        <dbReference type="EMBL" id="GIH92762.1"/>
    </source>
</evidence>
<dbReference type="InterPro" id="IPR015943">
    <property type="entry name" value="WD40/YVTN_repeat-like_dom_sf"/>
</dbReference>
<dbReference type="InterPro" id="IPR011047">
    <property type="entry name" value="Quinoprotein_ADH-like_sf"/>
</dbReference>
<feature type="region of interest" description="Disordered" evidence="4">
    <location>
        <begin position="677"/>
        <end position="696"/>
    </location>
</feature>
<name>A0A8J3WLQ2_9ACTN</name>
<dbReference type="Pfam" id="PF00400">
    <property type="entry name" value="WD40"/>
    <property type="match status" value="5"/>
</dbReference>
<gene>
    <name evidence="5" type="ORF">Psi01_33920</name>
</gene>
<dbReference type="EMBL" id="BOOJ01000029">
    <property type="protein sequence ID" value="GIH92762.1"/>
    <property type="molecule type" value="Genomic_DNA"/>
</dbReference>
<feature type="repeat" description="WD" evidence="3">
    <location>
        <begin position="317"/>
        <end position="342"/>
    </location>
</feature>
<dbReference type="AlphaFoldDB" id="A0A8J3WLQ2"/>
<keyword evidence="6" id="KW-1185">Reference proteome</keyword>
<comment type="caution">
    <text evidence="5">The sequence shown here is derived from an EMBL/GenBank/DDBJ whole genome shotgun (WGS) entry which is preliminary data.</text>
</comment>
<dbReference type="PANTHER" id="PTHR22847:SF637">
    <property type="entry name" value="WD REPEAT DOMAIN 5B"/>
    <property type="match status" value="1"/>
</dbReference>
<dbReference type="PANTHER" id="PTHR22847">
    <property type="entry name" value="WD40 REPEAT PROTEIN"/>
    <property type="match status" value="1"/>
</dbReference>
<dbReference type="SUPFAM" id="SSF50978">
    <property type="entry name" value="WD40 repeat-like"/>
    <property type="match status" value="1"/>
</dbReference>
<dbReference type="PROSITE" id="PS50294">
    <property type="entry name" value="WD_REPEATS_REGION"/>
    <property type="match status" value="2"/>
</dbReference>
<dbReference type="SUPFAM" id="SSF63825">
    <property type="entry name" value="YWTD domain"/>
    <property type="match status" value="1"/>
</dbReference>
<feature type="repeat" description="WD" evidence="3">
    <location>
        <begin position="221"/>
        <end position="264"/>
    </location>
</feature>
<dbReference type="InterPro" id="IPR036322">
    <property type="entry name" value="WD40_repeat_dom_sf"/>
</dbReference>
<dbReference type="PROSITE" id="PS00678">
    <property type="entry name" value="WD_REPEATS_1"/>
    <property type="match status" value="4"/>
</dbReference>
<dbReference type="SUPFAM" id="SSF50998">
    <property type="entry name" value="Quinoprotein alcohol dehydrogenase-like"/>
    <property type="match status" value="1"/>
</dbReference>
<proteinExistence type="predicted"/>
<protein>
    <recommendedName>
        <fullName evidence="7">WD40 repeat</fullName>
    </recommendedName>
</protein>